<evidence type="ECO:0000313" key="4">
    <source>
        <dbReference type="EMBL" id="SCV99714.1"/>
    </source>
</evidence>
<sequence length="146" mass="17599">MPPKIEKKYTREYKVREIQKNLTKKARLKKEYLKTLKEEGYTPPEKDSKSAKVSFQEIKARRATETKKKLDEKKEMRKLRKKLQKEKADKLRENEMKKLQDIKQKKVQREERANKLSQRTKYGQPLMGPKIEDLLTKIKNDDTYTK</sequence>
<organism evidence="4 5">
    <name type="scientific">Lachancea fermentati</name>
    <name type="common">Zygosaccharomyces fermentati</name>
    <dbReference type="NCBI Taxonomy" id="4955"/>
    <lineage>
        <taxon>Eukaryota</taxon>
        <taxon>Fungi</taxon>
        <taxon>Dikarya</taxon>
        <taxon>Ascomycota</taxon>
        <taxon>Saccharomycotina</taxon>
        <taxon>Saccharomycetes</taxon>
        <taxon>Saccharomycetales</taxon>
        <taxon>Saccharomycetaceae</taxon>
        <taxon>Lachancea</taxon>
    </lineage>
</organism>
<reference evidence="5" key="1">
    <citation type="submission" date="2016-03" db="EMBL/GenBank/DDBJ databases">
        <authorList>
            <person name="Devillers H."/>
        </authorList>
    </citation>
    <scope>NUCLEOTIDE SEQUENCE [LARGE SCALE GENOMIC DNA]</scope>
</reference>
<dbReference type="STRING" id="4955.A0A1G4M7D8"/>
<name>A0A1G4M7D8_LACFM</name>
<proteinExistence type="inferred from homology"/>
<dbReference type="OrthoDB" id="2135053at2759"/>
<dbReference type="Pfam" id="PF08524">
    <property type="entry name" value="rRNA_processing"/>
    <property type="match status" value="1"/>
</dbReference>
<protein>
    <recommendedName>
        <fullName evidence="2">rRNA-processing protein FYV7</fullName>
    </recommendedName>
</protein>
<gene>
    <name evidence="4" type="ORF">LAFE_0B00892G</name>
</gene>
<dbReference type="AlphaFoldDB" id="A0A1G4M7D8"/>
<dbReference type="OMA" id="MGPKIDD"/>
<keyword evidence="5" id="KW-1185">Reference proteome</keyword>
<dbReference type="EMBL" id="LT598489">
    <property type="protein sequence ID" value="SCV99714.1"/>
    <property type="molecule type" value="Genomic_DNA"/>
</dbReference>
<feature type="compositionally biased region" description="Basic and acidic residues" evidence="3">
    <location>
        <begin position="63"/>
        <end position="75"/>
    </location>
</feature>
<feature type="compositionally biased region" description="Basic and acidic residues" evidence="3">
    <location>
        <begin position="85"/>
        <end position="114"/>
    </location>
</feature>
<evidence type="ECO:0000256" key="2">
    <source>
        <dbReference type="ARBA" id="ARBA00018780"/>
    </source>
</evidence>
<evidence type="ECO:0000256" key="3">
    <source>
        <dbReference type="SAM" id="MobiDB-lite"/>
    </source>
</evidence>
<evidence type="ECO:0000313" key="5">
    <source>
        <dbReference type="Proteomes" id="UP000190831"/>
    </source>
</evidence>
<dbReference type="Proteomes" id="UP000190831">
    <property type="component" value="Chromosome B"/>
</dbReference>
<evidence type="ECO:0000256" key="1">
    <source>
        <dbReference type="ARBA" id="ARBA00006800"/>
    </source>
</evidence>
<comment type="similarity">
    <text evidence="1">Belongs to the FYV7 family.</text>
</comment>
<accession>A0A1G4M7D8</accession>
<feature type="region of interest" description="Disordered" evidence="3">
    <location>
        <begin position="63"/>
        <end position="128"/>
    </location>
</feature>
<dbReference type="InterPro" id="IPR013730">
    <property type="entry name" value="Fyv7/TAP26"/>
</dbReference>